<sequence length="219" mass="22686">MNAATNNVAIRPEASVAALVATDGSASRAMVWQLTERGAAQRDLADAVHAFCSLHGRLPGMIEYAAARNTLAPATAWLTTAERGIGTERAYLARLTSAAGPLPSTPGQAETEAAIAGQRHALDMLAQSDRAGCALGAAAALILDWRTLRAVLDAAASRFGVESIASELPEPDTTTAMLAAATTSAGLGRAIGFGAQQLLAQHRGLWELLEARSSARRDT</sequence>
<evidence type="ECO:0000313" key="2">
    <source>
        <dbReference type="Proteomes" id="UP000253918"/>
    </source>
</evidence>
<dbReference type="OrthoDB" id="7468483at2"/>
<dbReference type="RefSeq" id="WP_114687195.1">
    <property type="nucleotide sequence ID" value="NZ_QQNB01000002.1"/>
</dbReference>
<dbReference type="Pfam" id="PF22391">
    <property type="entry name" value="DUF6975"/>
    <property type="match status" value="1"/>
</dbReference>
<keyword evidence="2" id="KW-1185">Reference proteome</keyword>
<dbReference type="Proteomes" id="UP000253918">
    <property type="component" value="Unassembled WGS sequence"/>
</dbReference>
<protein>
    <submittedName>
        <fullName evidence="1">Uncharacterized protein</fullName>
    </submittedName>
</protein>
<evidence type="ECO:0000313" key="1">
    <source>
        <dbReference type="EMBL" id="RDE05124.1"/>
    </source>
</evidence>
<dbReference type="InterPro" id="IPR054248">
    <property type="entry name" value="DUF6975"/>
</dbReference>
<comment type="caution">
    <text evidence="1">The sequence shown here is derived from an EMBL/GenBank/DDBJ whole genome shotgun (WGS) entry which is preliminary data.</text>
</comment>
<dbReference type="AlphaFoldDB" id="A0A369VRX0"/>
<accession>A0A369VRX0</accession>
<name>A0A369VRX0_9SPHN</name>
<gene>
    <name evidence="1" type="ORF">DVW87_07515</name>
</gene>
<organism evidence="1 2">
    <name type="scientific">Sphingomonas aracearum</name>
    <dbReference type="NCBI Taxonomy" id="2283317"/>
    <lineage>
        <taxon>Bacteria</taxon>
        <taxon>Pseudomonadati</taxon>
        <taxon>Pseudomonadota</taxon>
        <taxon>Alphaproteobacteria</taxon>
        <taxon>Sphingomonadales</taxon>
        <taxon>Sphingomonadaceae</taxon>
        <taxon>Sphingomonas</taxon>
    </lineage>
</organism>
<dbReference type="EMBL" id="QQNB01000002">
    <property type="protein sequence ID" value="RDE05124.1"/>
    <property type="molecule type" value="Genomic_DNA"/>
</dbReference>
<proteinExistence type="predicted"/>
<reference evidence="1 2" key="1">
    <citation type="submission" date="2018-07" db="EMBL/GenBank/DDBJ databases">
        <title>a novel species of Sphingomonas isolated from the rhizosphere soil of Araceae plant.</title>
        <authorList>
            <person name="Zhiyong W."/>
            <person name="Qinglan Z."/>
            <person name="Zhiwei F."/>
            <person name="Ding X."/>
            <person name="Gejiao W."/>
            <person name="Shixue Z."/>
        </authorList>
    </citation>
    <scope>NUCLEOTIDE SEQUENCE [LARGE SCALE GENOMIC DNA]</scope>
    <source>
        <strain evidence="1 2">WZY 27</strain>
    </source>
</reference>